<evidence type="ECO:0000256" key="1">
    <source>
        <dbReference type="ARBA" id="ARBA00006429"/>
    </source>
</evidence>
<organism evidence="6 7">
    <name type="scientific">Pseudoalteromonas luteoviolacea DSM 6061</name>
    <dbReference type="NCBI Taxonomy" id="1365250"/>
    <lineage>
        <taxon>Bacteria</taxon>
        <taxon>Pseudomonadati</taxon>
        <taxon>Pseudomonadota</taxon>
        <taxon>Gammaproteobacteria</taxon>
        <taxon>Alteromonadales</taxon>
        <taxon>Pseudoalteromonadaceae</taxon>
        <taxon>Pseudoalteromonas</taxon>
    </lineage>
</organism>
<dbReference type="InterPro" id="IPR008979">
    <property type="entry name" value="Galactose-bd-like_sf"/>
</dbReference>
<protein>
    <recommendedName>
        <fullName evidence="5">CBM-cenC domain-containing protein</fullName>
    </recommendedName>
</protein>
<reference evidence="6 7" key="1">
    <citation type="submission" date="2013-07" db="EMBL/GenBank/DDBJ databases">
        <title>Comparative Genomic and Metabolomic Analysis of Twelve Strains of Pseudoalteromonas luteoviolacea.</title>
        <authorList>
            <person name="Vynne N.G."/>
            <person name="Mansson M."/>
            <person name="Gram L."/>
        </authorList>
    </citation>
    <scope>NUCLEOTIDE SEQUENCE [LARGE SCALE GENOMIC DNA]</scope>
    <source>
        <strain evidence="6 7">DSM 6061</strain>
    </source>
</reference>
<dbReference type="InterPro" id="IPR007346">
    <property type="entry name" value="Endonuclease-I"/>
</dbReference>
<evidence type="ECO:0000256" key="2">
    <source>
        <dbReference type="ARBA" id="ARBA00022722"/>
    </source>
</evidence>
<dbReference type="SUPFAM" id="SSF54060">
    <property type="entry name" value="His-Me finger endonucleases"/>
    <property type="match status" value="1"/>
</dbReference>
<dbReference type="EMBL" id="AUYB01000112">
    <property type="protein sequence ID" value="KZN35356.1"/>
    <property type="molecule type" value="Genomic_DNA"/>
</dbReference>
<dbReference type="PATRIC" id="fig|1365250.3.peg.3321"/>
<dbReference type="PANTHER" id="PTHR33607">
    <property type="entry name" value="ENDONUCLEASE-1"/>
    <property type="match status" value="1"/>
</dbReference>
<dbReference type="Proteomes" id="UP000076643">
    <property type="component" value="Unassembled WGS sequence"/>
</dbReference>
<dbReference type="Pfam" id="PF02018">
    <property type="entry name" value="CBM_4_9"/>
    <property type="match status" value="1"/>
</dbReference>
<dbReference type="Pfam" id="PF04231">
    <property type="entry name" value="Endonuclease_1"/>
    <property type="match status" value="1"/>
</dbReference>
<keyword evidence="3" id="KW-0378">Hydrolase</keyword>
<dbReference type="InterPro" id="IPR003305">
    <property type="entry name" value="CenC_carb-bd"/>
</dbReference>
<evidence type="ECO:0000313" key="6">
    <source>
        <dbReference type="EMBL" id="KZN35356.1"/>
    </source>
</evidence>
<dbReference type="RefSeq" id="WP_063358477.1">
    <property type="nucleotide sequence ID" value="NZ_AQHB01000035.1"/>
</dbReference>
<accession>A0A166W318</accession>
<dbReference type="GO" id="GO:0016798">
    <property type="term" value="F:hydrolase activity, acting on glycosyl bonds"/>
    <property type="evidence" value="ECO:0007669"/>
    <property type="project" value="InterPro"/>
</dbReference>
<feature type="chain" id="PRO_5007881556" description="CBM-cenC domain-containing protein" evidence="4">
    <location>
        <begin position="27"/>
        <end position="546"/>
    </location>
</feature>
<proteinExistence type="inferred from homology"/>
<keyword evidence="7" id="KW-1185">Reference proteome</keyword>
<evidence type="ECO:0000259" key="5">
    <source>
        <dbReference type="Pfam" id="PF02018"/>
    </source>
</evidence>
<dbReference type="PANTHER" id="PTHR33607:SF2">
    <property type="entry name" value="ENDONUCLEASE-1"/>
    <property type="match status" value="1"/>
</dbReference>
<dbReference type="SUPFAM" id="SSF49785">
    <property type="entry name" value="Galactose-binding domain-like"/>
    <property type="match status" value="1"/>
</dbReference>
<evidence type="ECO:0000256" key="3">
    <source>
        <dbReference type="ARBA" id="ARBA00022801"/>
    </source>
</evidence>
<dbReference type="GO" id="GO:0004518">
    <property type="term" value="F:nuclease activity"/>
    <property type="evidence" value="ECO:0007669"/>
    <property type="project" value="UniProtKB-KW"/>
</dbReference>
<evidence type="ECO:0000313" key="7">
    <source>
        <dbReference type="Proteomes" id="UP000076643"/>
    </source>
</evidence>
<sequence length="546" mass="60572">MKHSNKYRNSLNTTVLIGLFVPIVSANVSNGSFENWQQNTPSNWSTIDTGITINQVGSPLKDGQSAAEVVVKTATQGNTDLRQTISVIGGQNYTFSTWVYHTEGNVKARLYVDGYRGYSNENQTGQWQQLSYQYTASSSKDIEVGLRFYDTSGFDGSEIVYVDHFTPSDSTTTPPPPPPPQCQQNSVQFKLITDNYASETSWELKNQQGQVINRGSGYANTTTYTESMCLADDTYTFVISDSYGDGICCSQGNGSYELTFNGQVLAAGGQFTNQEQKQFTLGSDGGDGGGGQDPTGYYASAAGLTGFTLKSQLHTIIKDHNNRGYSALWSFIDQYERDNYFEKDNTVLDRYSEKPTTADSVNFTAVGDQCGSYRVEGDCYNREHSFPKSWFGGKIEPMNSDVHHIFASDGFVNAKRNSYPFGEVGSASYTSSNGSKLGSASGINYSGTVFEPIDQFKGDIARIYFYMATRYENVVAGWQNKSSYGNDVLNGTTNVVFEPWVVALLKRWHQQDPVDDVERARNQAAFEFQGNRNPYVDHPEFVDKIW</sequence>
<feature type="signal peptide" evidence="4">
    <location>
        <begin position="1"/>
        <end position="26"/>
    </location>
</feature>
<dbReference type="InterPro" id="IPR044925">
    <property type="entry name" value="His-Me_finger_sf"/>
</dbReference>
<evidence type="ECO:0000256" key="4">
    <source>
        <dbReference type="SAM" id="SignalP"/>
    </source>
</evidence>
<gene>
    <name evidence="6" type="ORF">N475_18615</name>
</gene>
<keyword evidence="4" id="KW-0732">Signal</keyword>
<dbReference type="Gene3D" id="2.60.120.260">
    <property type="entry name" value="Galactose-binding domain-like"/>
    <property type="match status" value="1"/>
</dbReference>
<comment type="caution">
    <text evidence="6">The sequence shown here is derived from an EMBL/GenBank/DDBJ whole genome shotgun (WGS) entry which is preliminary data.</text>
</comment>
<dbReference type="AlphaFoldDB" id="A0A166W318"/>
<name>A0A166W318_9GAMM</name>
<comment type="similarity">
    <text evidence="1">Belongs to the EndA/NucM nuclease family.</text>
</comment>
<feature type="domain" description="CBM-cenC" evidence="5">
    <location>
        <begin position="26"/>
        <end position="143"/>
    </location>
</feature>
<keyword evidence="2" id="KW-0540">Nuclease</keyword>